<name>A0A4S4BE94_9BACL</name>
<evidence type="ECO:0000313" key="4">
    <source>
        <dbReference type="EMBL" id="THF72121.1"/>
    </source>
</evidence>
<dbReference type="InterPro" id="IPR044068">
    <property type="entry name" value="CB"/>
</dbReference>
<protein>
    <recommendedName>
        <fullName evidence="3">Core-binding (CB) domain-containing protein</fullName>
    </recommendedName>
</protein>
<proteinExistence type="predicted"/>
<reference evidence="4 5" key="1">
    <citation type="submission" date="2019-04" db="EMBL/GenBank/DDBJ databases">
        <title>Cohnella sp. nov. isolated from preserved vegetables.</title>
        <authorList>
            <person name="Lin S.-Y."/>
            <person name="Hung M.-H."/>
            <person name="Young C.-C."/>
        </authorList>
    </citation>
    <scope>NUCLEOTIDE SEQUENCE [LARGE SCALE GENOMIC DNA]</scope>
    <source>
        <strain evidence="4 5">CC-MHH1044</strain>
    </source>
</reference>
<organism evidence="4 5">
    <name type="scientific">Cohnella fermenti</name>
    <dbReference type="NCBI Taxonomy" id="2565925"/>
    <lineage>
        <taxon>Bacteria</taxon>
        <taxon>Bacillati</taxon>
        <taxon>Bacillota</taxon>
        <taxon>Bacilli</taxon>
        <taxon>Bacillales</taxon>
        <taxon>Paenibacillaceae</taxon>
        <taxon>Cohnella</taxon>
    </lineage>
</organism>
<gene>
    <name evidence="4" type="ORF">E6C55_33445</name>
</gene>
<evidence type="ECO:0000313" key="5">
    <source>
        <dbReference type="Proteomes" id="UP000310636"/>
    </source>
</evidence>
<keyword evidence="1 2" id="KW-0238">DNA-binding</keyword>
<dbReference type="AlphaFoldDB" id="A0A4S4BE94"/>
<evidence type="ECO:0000259" key="3">
    <source>
        <dbReference type="PROSITE" id="PS51900"/>
    </source>
</evidence>
<evidence type="ECO:0000256" key="2">
    <source>
        <dbReference type="PROSITE-ProRule" id="PRU01248"/>
    </source>
</evidence>
<dbReference type="Gene3D" id="1.10.150.130">
    <property type="match status" value="1"/>
</dbReference>
<evidence type="ECO:0000256" key="1">
    <source>
        <dbReference type="ARBA" id="ARBA00023125"/>
    </source>
</evidence>
<keyword evidence="5" id="KW-1185">Reference proteome</keyword>
<dbReference type="OrthoDB" id="9801717at2"/>
<dbReference type="GO" id="GO:0015074">
    <property type="term" value="P:DNA integration"/>
    <property type="evidence" value="ECO:0007669"/>
    <property type="project" value="InterPro"/>
</dbReference>
<dbReference type="InterPro" id="IPR010998">
    <property type="entry name" value="Integrase_recombinase_N"/>
</dbReference>
<dbReference type="GO" id="GO:0003677">
    <property type="term" value="F:DNA binding"/>
    <property type="evidence" value="ECO:0007669"/>
    <property type="project" value="UniProtKB-UniRule"/>
</dbReference>
<dbReference type="EMBL" id="SSOB01000154">
    <property type="protein sequence ID" value="THF72121.1"/>
    <property type="molecule type" value="Genomic_DNA"/>
</dbReference>
<accession>A0A4S4BE94</accession>
<comment type="caution">
    <text evidence="4">The sequence shown here is derived from an EMBL/GenBank/DDBJ whole genome shotgun (WGS) entry which is preliminary data.</text>
</comment>
<feature type="domain" description="Core-binding (CB)" evidence="3">
    <location>
        <begin position="1"/>
        <end position="56"/>
    </location>
</feature>
<dbReference type="Proteomes" id="UP000310636">
    <property type="component" value="Unassembled WGS sequence"/>
</dbReference>
<sequence length="173" mass="19885">MRCARAFLAYCHRPVEQLGGNDIRHFLLYLIQEKKFATKTINLHSAAIRFLFAVTLDRPLNYLQVPRMKNRIGKPEGFHFLEHRTVDHKFGIITDAYITPGNVNEPVVYIERLQRQINTFGLTDLEAVALDSGYLTPYVCKKTIEMNLFAAIADRIRSAIAAKRFISIVFLQT</sequence>
<dbReference type="Pfam" id="PF13495">
    <property type="entry name" value="Phage_int_SAM_4"/>
    <property type="match status" value="1"/>
</dbReference>
<dbReference type="PROSITE" id="PS51900">
    <property type="entry name" value="CB"/>
    <property type="match status" value="1"/>
</dbReference>
<dbReference type="InterPro" id="IPR004107">
    <property type="entry name" value="Integrase_SAM-like_N"/>
</dbReference>